<dbReference type="EMBL" id="SRLO01000161">
    <property type="protein sequence ID" value="TNN70610.1"/>
    <property type="molecule type" value="Genomic_DNA"/>
</dbReference>
<reference evidence="2 3" key="1">
    <citation type="submission" date="2019-03" db="EMBL/GenBank/DDBJ databases">
        <title>First draft genome of Liparis tanakae, snailfish: a comprehensive survey of snailfish specific genes.</title>
        <authorList>
            <person name="Kim W."/>
            <person name="Song I."/>
            <person name="Jeong J.-H."/>
            <person name="Kim D."/>
            <person name="Kim S."/>
            <person name="Ryu S."/>
            <person name="Song J.Y."/>
            <person name="Lee S.K."/>
        </authorList>
    </citation>
    <scope>NUCLEOTIDE SEQUENCE [LARGE SCALE GENOMIC DNA]</scope>
    <source>
        <tissue evidence="2">Muscle</tissue>
    </source>
</reference>
<dbReference type="Proteomes" id="UP000314294">
    <property type="component" value="Unassembled WGS sequence"/>
</dbReference>
<evidence type="ECO:0008006" key="4">
    <source>
        <dbReference type="Google" id="ProtNLM"/>
    </source>
</evidence>
<comment type="caution">
    <text evidence="2">The sequence shown here is derived from an EMBL/GenBank/DDBJ whole genome shotgun (WGS) entry which is preliminary data.</text>
</comment>
<organism evidence="2 3">
    <name type="scientific">Liparis tanakae</name>
    <name type="common">Tanaka's snailfish</name>
    <dbReference type="NCBI Taxonomy" id="230148"/>
    <lineage>
        <taxon>Eukaryota</taxon>
        <taxon>Metazoa</taxon>
        <taxon>Chordata</taxon>
        <taxon>Craniata</taxon>
        <taxon>Vertebrata</taxon>
        <taxon>Euteleostomi</taxon>
        <taxon>Actinopterygii</taxon>
        <taxon>Neopterygii</taxon>
        <taxon>Teleostei</taxon>
        <taxon>Neoteleostei</taxon>
        <taxon>Acanthomorphata</taxon>
        <taxon>Eupercaria</taxon>
        <taxon>Perciformes</taxon>
        <taxon>Cottioidei</taxon>
        <taxon>Cottales</taxon>
        <taxon>Liparidae</taxon>
        <taxon>Liparis</taxon>
    </lineage>
</organism>
<name>A0A4Z2HYJ4_9TELE</name>
<protein>
    <recommendedName>
        <fullName evidence="4">Secreted protein</fullName>
    </recommendedName>
</protein>
<proteinExistence type="predicted"/>
<sequence length="208" mass="23257">MWCGLPRFFCSMLSCLSRVSLSSLSRTSSIFSSVLSIWSCFSCARAFSMATLSRPCLETHSDTATGYTPIGGVGLLRTLHTDDFLLHSIIIIKPQQSLTWMFVSRVSMEDKPSGKMKGVWWRPAGSFCPAGANELLHVKTASQRKRTEGREGGREGERQTENKILLMFVLIKLMQTSLTERTKQLTLQRRGNAGPNDREAVVMQMRSS</sequence>
<accession>A0A4Z2HYJ4</accession>
<evidence type="ECO:0000313" key="3">
    <source>
        <dbReference type="Proteomes" id="UP000314294"/>
    </source>
</evidence>
<feature type="signal peptide" evidence="1">
    <location>
        <begin position="1"/>
        <end position="22"/>
    </location>
</feature>
<keyword evidence="1" id="KW-0732">Signal</keyword>
<keyword evidence="3" id="KW-1185">Reference proteome</keyword>
<dbReference type="AlphaFoldDB" id="A0A4Z2HYJ4"/>
<evidence type="ECO:0000313" key="2">
    <source>
        <dbReference type="EMBL" id="TNN70610.1"/>
    </source>
</evidence>
<gene>
    <name evidence="2" type="ORF">EYF80_019194</name>
</gene>
<evidence type="ECO:0000256" key="1">
    <source>
        <dbReference type="SAM" id="SignalP"/>
    </source>
</evidence>
<feature type="chain" id="PRO_5021315252" description="Secreted protein" evidence="1">
    <location>
        <begin position="23"/>
        <end position="208"/>
    </location>
</feature>